<dbReference type="GO" id="GO:0008757">
    <property type="term" value="F:S-adenosylmethionine-dependent methyltransferase activity"/>
    <property type="evidence" value="ECO:0007669"/>
    <property type="project" value="InterPro"/>
</dbReference>
<dbReference type="InterPro" id="IPR013216">
    <property type="entry name" value="Methyltransf_11"/>
</dbReference>
<accession>A0A562WQD0</accession>
<keyword evidence="2" id="KW-0808">Transferase</keyword>
<comment type="caution">
    <text evidence="2">The sequence shown here is derived from an EMBL/GenBank/DDBJ whole genome shotgun (WGS) entry which is preliminary data.</text>
</comment>
<dbReference type="InterPro" id="IPR029063">
    <property type="entry name" value="SAM-dependent_MTases_sf"/>
</dbReference>
<feature type="domain" description="Methyltransferase type 11" evidence="1">
    <location>
        <begin position="43"/>
        <end position="128"/>
    </location>
</feature>
<gene>
    <name evidence="2" type="ORF">JN12_00868</name>
</gene>
<dbReference type="RefSeq" id="WP_145018747.1">
    <property type="nucleotide sequence ID" value="NZ_VLLN01000004.1"/>
</dbReference>
<sequence length="213" mass="23412">MAKISAFDRQAAEYDAWFEKNNALYQAEIDALRSVVPACGHGVEIGVGTGRFAVPLGISVGVEPSVEMAELARFRGIEVIDGVAEDLSLADNSFDFAVMVTVVCFLDDIAKAFQEAWRILKHEGILVIGFIDRESELGRIYSQKKEQSIFYRDATFYSVCELETLLTESGFSGFSHRQTLLPGETTHLNVVEGYGSGGFVVIKAQKAEKGRQT</sequence>
<name>A0A562WQD0_9BACT</name>
<dbReference type="SUPFAM" id="SSF53335">
    <property type="entry name" value="S-adenosyl-L-methionine-dependent methyltransferases"/>
    <property type="match status" value="1"/>
</dbReference>
<keyword evidence="2" id="KW-0489">Methyltransferase</keyword>
<evidence type="ECO:0000313" key="2">
    <source>
        <dbReference type="EMBL" id="TWJ32428.1"/>
    </source>
</evidence>
<protein>
    <submittedName>
        <fullName evidence="2">Methyltransferase family protein</fullName>
    </submittedName>
</protein>
<proteinExistence type="predicted"/>
<dbReference type="GO" id="GO:0032259">
    <property type="term" value="P:methylation"/>
    <property type="evidence" value="ECO:0007669"/>
    <property type="project" value="UniProtKB-KW"/>
</dbReference>
<evidence type="ECO:0000259" key="1">
    <source>
        <dbReference type="Pfam" id="PF08241"/>
    </source>
</evidence>
<evidence type="ECO:0000313" key="3">
    <source>
        <dbReference type="Proteomes" id="UP000319449"/>
    </source>
</evidence>
<dbReference type="OrthoDB" id="529208at2"/>
<dbReference type="Gene3D" id="3.40.50.150">
    <property type="entry name" value="Vaccinia Virus protein VP39"/>
    <property type="match status" value="1"/>
</dbReference>
<dbReference type="EMBL" id="VLLN01000004">
    <property type="protein sequence ID" value="TWJ32428.1"/>
    <property type="molecule type" value="Genomic_DNA"/>
</dbReference>
<dbReference type="InterPro" id="IPR050508">
    <property type="entry name" value="Methyltransf_Superfamily"/>
</dbReference>
<dbReference type="AlphaFoldDB" id="A0A562WQD0"/>
<dbReference type="Proteomes" id="UP000319449">
    <property type="component" value="Unassembled WGS sequence"/>
</dbReference>
<reference evidence="2 3" key="1">
    <citation type="submission" date="2019-07" db="EMBL/GenBank/DDBJ databases">
        <title>Genomic Encyclopedia of Archaeal and Bacterial Type Strains, Phase II (KMG-II): from individual species to whole genera.</title>
        <authorList>
            <person name="Goeker M."/>
        </authorList>
    </citation>
    <scope>NUCLEOTIDE SEQUENCE [LARGE SCALE GENOMIC DNA]</scope>
    <source>
        <strain evidence="2 3">ATCC BAA-1139</strain>
    </source>
</reference>
<dbReference type="CDD" id="cd02440">
    <property type="entry name" value="AdoMet_MTases"/>
    <property type="match status" value="1"/>
</dbReference>
<dbReference type="Pfam" id="PF08241">
    <property type="entry name" value="Methyltransf_11"/>
    <property type="match status" value="1"/>
</dbReference>
<dbReference type="PANTHER" id="PTHR42912">
    <property type="entry name" value="METHYLTRANSFERASE"/>
    <property type="match status" value="1"/>
</dbReference>
<organism evidence="2 3">
    <name type="scientific">Geobacter argillaceus</name>
    <dbReference type="NCBI Taxonomy" id="345631"/>
    <lineage>
        <taxon>Bacteria</taxon>
        <taxon>Pseudomonadati</taxon>
        <taxon>Thermodesulfobacteriota</taxon>
        <taxon>Desulfuromonadia</taxon>
        <taxon>Geobacterales</taxon>
        <taxon>Geobacteraceae</taxon>
        <taxon>Geobacter</taxon>
    </lineage>
</organism>
<keyword evidence="3" id="KW-1185">Reference proteome</keyword>
<dbReference type="PANTHER" id="PTHR42912:SF80">
    <property type="entry name" value="METHYLTRANSFERASE DOMAIN-CONTAINING PROTEIN"/>
    <property type="match status" value="1"/>
</dbReference>